<evidence type="ECO:0000256" key="1">
    <source>
        <dbReference type="SAM" id="Phobius"/>
    </source>
</evidence>
<sequence>MMTTTNRIKKLAPLIILLLSLALLIPGITQPLITLQASLSHQALVETGKTLVEQQDMHPAMKSMARQFLGSLRVSGDSLVYDKTRSILGTAEDLWQFGYRFVAVLILVFSVVIPAIKSVLLMAACLSQSSATLLKVNTLLSKWSMSDVFAMGVIIALLAANAASSESAAINFNAQLHNGFYWFVAYCLLSSAGSQILVRNYSEIN</sequence>
<dbReference type="Pfam" id="PF04403">
    <property type="entry name" value="PqiA"/>
    <property type="match status" value="1"/>
</dbReference>
<keyword evidence="1" id="KW-1133">Transmembrane helix</keyword>
<proteinExistence type="predicted"/>
<dbReference type="RefSeq" id="WP_262566924.1">
    <property type="nucleotide sequence ID" value="NZ_JAPFCC010000001.1"/>
</dbReference>
<name>A0ABT3MRD7_9GAMM</name>
<keyword evidence="1" id="KW-0472">Membrane</keyword>
<reference evidence="2 3" key="1">
    <citation type="submission" date="2022-10" db="EMBL/GenBank/DDBJ databases">
        <title>High-quality genome sequences of two octocoral-associated bacteria, Endozoicomonas euniceicola EF212 and Endozoicomonas gorgoniicola PS125.</title>
        <authorList>
            <person name="Chiou Y.-J."/>
            <person name="Chen Y.-H."/>
        </authorList>
    </citation>
    <scope>NUCLEOTIDE SEQUENCE [LARGE SCALE GENOMIC DNA]</scope>
    <source>
        <strain evidence="2 3">PS125</strain>
    </source>
</reference>
<keyword evidence="1" id="KW-0812">Transmembrane</keyword>
<feature type="transmembrane region" description="Helical" evidence="1">
    <location>
        <begin position="101"/>
        <end position="127"/>
    </location>
</feature>
<keyword evidence="3" id="KW-1185">Reference proteome</keyword>
<evidence type="ECO:0000313" key="2">
    <source>
        <dbReference type="EMBL" id="MCW7551931.1"/>
    </source>
</evidence>
<evidence type="ECO:0000313" key="3">
    <source>
        <dbReference type="Proteomes" id="UP001209854"/>
    </source>
</evidence>
<accession>A0ABT3MRD7</accession>
<dbReference type="EMBL" id="JAPFCC010000001">
    <property type="protein sequence ID" value="MCW7551931.1"/>
    <property type="molecule type" value="Genomic_DNA"/>
</dbReference>
<comment type="caution">
    <text evidence="2">The sequence shown here is derived from an EMBL/GenBank/DDBJ whole genome shotgun (WGS) entry which is preliminary data.</text>
</comment>
<feature type="transmembrane region" description="Helical" evidence="1">
    <location>
        <begin position="180"/>
        <end position="198"/>
    </location>
</feature>
<gene>
    <name evidence="2" type="ORF">NX722_04610</name>
</gene>
<organism evidence="2 3">
    <name type="scientific">Endozoicomonas gorgoniicola</name>
    <dbReference type="NCBI Taxonomy" id="1234144"/>
    <lineage>
        <taxon>Bacteria</taxon>
        <taxon>Pseudomonadati</taxon>
        <taxon>Pseudomonadota</taxon>
        <taxon>Gammaproteobacteria</taxon>
        <taxon>Oceanospirillales</taxon>
        <taxon>Endozoicomonadaceae</taxon>
        <taxon>Endozoicomonas</taxon>
    </lineage>
</organism>
<dbReference type="Proteomes" id="UP001209854">
    <property type="component" value="Unassembled WGS sequence"/>
</dbReference>
<protein>
    <submittedName>
        <fullName evidence="2">Paraquat-inducible protein A</fullName>
    </submittedName>
</protein>
<feature type="transmembrane region" description="Helical" evidence="1">
    <location>
        <begin position="139"/>
        <end position="160"/>
    </location>
</feature>
<dbReference type="InterPro" id="IPR007498">
    <property type="entry name" value="PqiA-like"/>
</dbReference>